<evidence type="ECO:0000313" key="2">
    <source>
        <dbReference type="Proteomes" id="UP000000305"/>
    </source>
</evidence>
<accession>E9FXD1</accession>
<reference evidence="1 2" key="1">
    <citation type="journal article" date="2011" name="Science">
        <title>The ecoresponsive genome of Daphnia pulex.</title>
        <authorList>
            <person name="Colbourne J.K."/>
            <person name="Pfrender M.E."/>
            <person name="Gilbert D."/>
            <person name="Thomas W.K."/>
            <person name="Tucker A."/>
            <person name="Oakley T.H."/>
            <person name="Tokishita S."/>
            <person name="Aerts A."/>
            <person name="Arnold G.J."/>
            <person name="Basu M.K."/>
            <person name="Bauer D.J."/>
            <person name="Caceres C.E."/>
            <person name="Carmel L."/>
            <person name="Casola C."/>
            <person name="Choi J.H."/>
            <person name="Detter J.C."/>
            <person name="Dong Q."/>
            <person name="Dusheyko S."/>
            <person name="Eads B.D."/>
            <person name="Frohlich T."/>
            <person name="Geiler-Samerotte K.A."/>
            <person name="Gerlach D."/>
            <person name="Hatcher P."/>
            <person name="Jogdeo S."/>
            <person name="Krijgsveld J."/>
            <person name="Kriventseva E.V."/>
            <person name="Kultz D."/>
            <person name="Laforsch C."/>
            <person name="Lindquist E."/>
            <person name="Lopez J."/>
            <person name="Manak J.R."/>
            <person name="Muller J."/>
            <person name="Pangilinan J."/>
            <person name="Patwardhan R.P."/>
            <person name="Pitluck S."/>
            <person name="Pritham E.J."/>
            <person name="Rechtsteiner A."/>
            <person name="Rho M."/>
            <person name="Rogozin I.B."/>
            <person name="Sakarya O."/>
            <person name="Salamov A."/>
            <person name="Schaack S."/>
            <person name="Shapiro H."/>
            <person name="Shiga Y."/>
            <person name="Skalitzky C."/>
            <person name="Smith Z."/>
            <person name="Souvorov A."/>
            <person name="Sung W."/>
            <person name="Tang Z."/>
            <person name="Tsuchiya D."/>
            <person name="Tu H."/>
            <person name="Vos H."/>
            <person name="Wang M."/>
            <person name="Wolf Y.I."/>
            <person name="Yamagata H."/>
            <person name="Yamada T."/>
            <person name="Ye Y."/>
            <person name="Shaw J.R."/>
            <person name="Andrews J."/>
            <person name="Crease T.J."/>
            <person name="Tang H."/>
            <person name="Lucas S.M."/>
            <person name="Robertson H.M."/>
            <person name="Bork P."/>
            <person name="Koonin E.V."/>
            <person name="Zdobnov E.M."/>
            <person name="Grigoriev I.V."/>
            <person name="Lynch M."/>
            <person name="Boore J.L."/>
        </authorList>
    </citation>
    <scope>NUCLEOTIDE SEQUENCE [LARGE SCALE GENOMIC DNA]</scope>
</reference>
<name>E9FXD1_DAPPU</name>
<proteinExistence type="predicted"/>
<dbReference type="KEGG" id="dpx:DAPPUDRAFT_311600"/>
<sequence>MTPEALDLYDLFALEIDHFSLIQLPNMIGCIVDEFSPTMFKIHTYPPQHYSVLFHGKVRILFMDILSVALWL</sequence>
<dbReference type="Proteomes" id="UP000000305">
    <property type="component" value="Unassembled WGS sequence"/>
</dbReference>
<evidence type="ECO:0000313" key="1">
    <source>
        <dbReference type="EMBL" id="EFX88059.1"/>
    </source>
</evidence>
<dbReference type="EMBL" id="GL732526">
    <property type="protein sequence ID" value="EFX88059.1"/>
    <property type="molecule type" value="Genomic_DNA"/>
</dbReference>
<dbReference type="InParanoid" id="E9FXD1"/>
<dbReference type="HOGENOM" id="CLU_2724785_0_0_1"/>
<protein>
    <submittedName>
        <fullName evidence="1">Uncharacterized protein</fullName>
    </submittedName>
</protein>
<organism evidence="1 2">
    <name type="scientific">Daphnia pulex</name>
    <name type="common">Water flea</name>
    <dbReference type="NCBI Taxonomy" id="6669"/>
    <lineage>
        <taxon>Eukaryota</taxon>
        <taxon>Metazoa</taxon>
        <taxon>Ecdysozoa</taxon>
        <taxon>Arthropoda</taxon>
        <taxon>Crustacea</taxon>
        <taxon>Branchiopoda</taxon>
        <taxon>Diplostraca</taxon>
        <taxon>Cladocera</taxon>
        <taxon>Anomopoda</taxon>
        <taxon>Daphniidae</taxon>
        <taxon>Daphnia</taxon>
    </lineage>
</organism>
<dbReference type="AlphaFoldDB" id="E9FXD1"/>
<keyword evidence="2" id="KW-1185">Reference proteome</keyword>
<gene>
    <name evidence="1" type="ORF">DAPPUDRAFT_311600</name>
</gene>